<feature type="region of interest" description="Disordered" evidence="1">
    <location>
        <begin position="99"/>
        <end position="122"/>
    </location>
</feature>
<sequence>MDKRKPNVIAVDSVEKESTLTLHVTGDITDFKGHFKGFPILPGVTQIDWALHYAVQELSVPGYFKGMEVIKFQEPILPDSTIQLSLKWDADKDKLSFSYTSNNGEQTHSSGKMKLGEKSELR</sequence>
<evidence type="ECO:0000259" key="2">
    <source>
        <dbReference type="Pfam" id="PF22818"/>
    </source>
</evidence>
<dbReference type="InterPro" id="IPR029069">
    <property type="entry name" value="HotDog_dom_sf"/>
</dbReference>
<reference evidence="3" key="1">
    <citation type="submission" date="2022-01" db="EMBL/GenBank/DDBJ databases">
        <title>Vibrio aestuarianus Clade A and Clade B isolates are associated with Pacific oyster (Crassostrea gigas) disease outbreaks across Ireland.</title>
        <authorList>
            <person name="Coyle N."/>
            <person name="O'Toole C."/>
            <person name="Thomas J.C.L."/>
            <person name="Ryder D."/>
            <person name="Cheslett D."/>
            <person name="Feist S."/>
            <person name="Bean T."/>
            <person name="Joseph A."/>
            <person name="Waina A."/>
            <person name="Feil E."/>
            <person name="Verner-Jeffreys D.W."/>
        </authorList>
    </citation>
    <scope>NUCLEOTIDE SEQUENCE</scope>
    <source>
        <strain evidence="3">S/17/14 A</strain>
    </source>
</reference>
<evidence type="ECO:0000313" key="3">
    <source>
        <dbReference type="EMBL" id="MDH5919527.1"/>
    </source>
</evidence>
<protein>
    <submittedName>
        <fullName evidence="3">3-hydroxyacyl-ACP dehydratase</fullName>
    </submittedName>
</protein>
<dbReference type="Pfam" id="PF22818">
    <property type="entry name" value="ApeI-like"/>
    <property type="match status" value="1"/>
</dbReference>
<dbReference type="InterPro" id="IPR054545">
    <property type="entry name" value="ApeI-like"/>
</dbReference>
<gene>
    <name evidence="3" type="ORF">L8R85_00680</name>
</gene>
<comment type="caution">
    <text evidence="3">The sequence shown here is derived from an EMBL/GenBank/DDBJ whole genome shotgun (WGS) entry which is preliminary data.</text>
</comment>
<organism evidence="3 4">
    <name type="scientific">Vibrio splendidus</name>
    <dbReference type="NCBI Taxonomy" id="29497"/>
    <lineage>
        <taxon>Bacteria</taxon>
        <taxon>Pseudomonadati</taxon>
        <taxon>Pseudomonadota</taxon>
        <taxon>Gammaproteobacteria</taxon>
        <taxon>Vibrionales</taxon>
        <taxon>Vibrionaceae</taxon>
        <taxon>Vibrio</taxon>
    </lineage>
</organism>
<feature type="compositionally biased region" description="Polar residues" evidence="1">
    <location>
        <begin position="99"/>
        <end position="110"/>
    </location>
</feature>
<dbReference type="RefSeq" id="WP_280533435.1">
    <property type="nucleotide sequence ID" value="NZ_JAKMYX010000001.1"/>
</dbReference>
<dbReference type="Gene3D" id="3.10.129.10">
    <property type="entry name" value="Hotdog Thioesterase"/>
    <property type="match status" value="1"/>
</dbReference>
<dbReference type="EMBL" id="JAKMYX010000001">
    <property type="protein sequence ID" value="MDH5919527.1"/>
    <property type="molecule type" value="Genomic_DNA"/>
</dbReference>
<evidence type="ECO:0000256" key="1">
    <source>
        <dbReference type="SAM" id="MobiDB-lite"/>
    </source>
</evidence>
<dbReference type="InterPro" id="IPR016962">
    <property type="entry name" value="Dehydrase_ECs4332_prd"/>
</dbReference>
<dbReference type="PIRSF" id="PIRSF030962">
    <property type="entry name" value="Dehydrase_ECs4332_prd"/>
    <property type="match status" value="1"/>
</dbReference>
<dbReference type="Proteomes" id="UP001159663">
    <property type="component" value="Unassembled WGS sequence"/>
</dbReference>
<name>A0AA43FTR5_VIBSP</name>
<accession>A0AA43FTR5</accession>
<feature type="domain" description="ApeI dehydratase-like" evidence="2">
    <location>
        <begin position="15"/>
        <end position="112"/>
    </location>
</feature>
<evidence type="ECO:0000313" key="4">
    <source>
        <dbReference type="Proteomes" id="UP001159663"/>
    </source>
</evidence>
<proteinExistence type="predicted"/>
<dbReference type="SUPFAM" id="SSF54637">
    <property type="entry name" value="Thioesterase/thiol ester dehydrase-isomerase"/>
    <property type="match status" value="1"/>
</dbReference>
<dbReference type="AlphaFoldDB" id="A0AA43FTR5"/>